<dbReference type="Gene3D" id="1.10.1660.10">
    <property type="match status" value="1"/>
</dbReference>
<dbReference type="SUPFAM" id="SSF46955">
    <property type="entry name" value="Putative DNA-binding domain"/>
    <property type="match status" value="1"/>
</dbReference>
<dbReference type="GO" id="GO:0006355">
    <property type="term" value="P:regulation of DNA-templated transcription"/>
    <property type="evidence" value="ECO:0007669"/>
    <property type="project" value="InterPro"/>
</dbReference>
<gene>
    <name evidence="2" type="ORF">A2731_01785</name>
</gene>
<dbReference type="Pfam" id="PF13411">
    <property type="entry name" value="MerR_1"/>
    <property type="match status" value="1"/>
</dbReference>
<evidence type="ECO:0000313" key="3">
    <source>
        <dbReference type="Proteomes" id="UP000176241"/>
    </source>
</evidence>
<protein>
    <recommendedName>
        <fullName evidence="1">HTH merR-type domain-containing protein</fullName>
    </recommendedName>
</protein>
<sequence length="86" mass="10166">MEKYPDYSTRKQLAEFSDFNVETIKKYSDLGLLEFIPAVRGGNRLYKTMASYKRLELIKRLKDKGYSLKMIAKVLPKTKIETKWIK</sequence>
<proteinExistence type="predicted"/>
<dbReference type="InterPro" id="IPR000551">
    <property type="entry name" value="MerR-type_HTH_dom"/>
</dbReference>
<dbReference type="EMBL" id="MHIC01000017">
    <property type="protein sequence ID" value="OGY45231.1"/>
    <property type="molecule type" value="Genomic_DNA"/>
</dbReference>
<organism evidence="2 3">
    <name type="scientific">Candidatus Buchananbacteria bacterium RIFCSPHIGHO2_01_FULL_39_8</name>
    <dbReference type="NCBI Taxonomy" id="1797533"/>
    <lineage>
        <taxon>Bacteria</taxon>
        <taxon>Candidatus Buchananiibacteriota</taxon>
    </lineage>
</organism>
<reference evidence="2 3" key="1">
    <citation type="journal article" date="2016" name="Nat. Commun.">
        <title>Thousands of microbial genomes shed light on interconnected biogeochemical processes in an aquifer system.</title>
        <authorList>
            <person name="Anantharaman K."/>
            <person name="Brown C.T."/>
            <person name="Hug L.A."/>
            <person name="Sharon I."/>
            <person name="Castelle C.J."/>
            <person name="Probst A.J."/>
            <person name="Thomas B.C."/>
            <person name="Singh A."/>
            <person name="Wilkins M.J."/>
            <person name="Karaoz U."/>
            <person name="Brodie E.L."/>
            <person name="Williams K.H."/>
            <person name="Hubbard S.S."/>
            <person name="Banfield J.F."/>
        </authorList>
    </citation>
    <scope>NUCLEOTIDE SEQUENCE [LARGE SCALE GENOMIC DNA]</scope>
</reference>
<evidence type="ECO:0000313" key="2">
    <source>
        <dbReference type="EMBL" id="OGY45231.1"/>
    </source>
</evidence>
<name>A0A1G1XZ41_9BACT</name>
<dbReference type="STRING" id="1797533.A2731_01785"/>
<dbReference type="InterPro" id="IPR009061">
    <property type="entry name" value="DNA-bd_dom_put_sf"/>
</dbReference>
<feature type="domain" description="HTH merR-type" evidence="1">
    <location>
        <begin position="11"/>
        <end position="76"/>
    </location>
</feature>
<evidence type="ECO:0000259" key="1">
    <source>
        <dbReference type="Pfam" id="PF13411"/>
    </source>
</evidence>
<comment type="caution">
    <text evidence="2">The sequence shown here is derived from an EMBL/GenBank/DDBJ whole genome shotgun (WGS) entry which is preliminary data.</text>
</comment>
<dbReference type="AlphaFoldDB" id="A0A1G1XZ41"/>
<dbReference type="GO" id="GO:0003677">
    <property type="term" value="F:DNA binding"/>
    <property type="evidence" value="ECO:0007669"/>
    <property type="project" value="InterPro"/>
</dbReference>
<dbReference type="Proteomes" id="UP000176241">
    <property type="component" value="Unassembled WGS sequence"/>
</dbReference>
<accession>A0A1G1XZ41</accession>